<dbReference type="AlphaFoldDB" id="X1PY29"/>
<sequence length="53" mass="6204">GKIKMQKNKNDWFAKYKTLKKKIIEKNAEISELKKKESQLKKEIGLEQLGGNK</sequence>
<reference evidence="2" key="1">
    <citation type="journal article" date="2014" name="Front. Microbiol.">
        <title>High frequency of phylogenetically diverse reductive dehalogenase-homologous genes in deep subseafloor sedimentary metagenomes.</title>
        <authorList>
            <person name="Kawai M."/>
            <person name="Futagami T."/>
            <person name="Toyoda A."/>
            <person name="Takaki Y."/>
            <person name="Nishi S."/>
            <person name="Hori S."/>
            <person name="Arai W."/>
            <person name="Tsubouchi T."/>
            <person name="Morono Y."/>
            <person name="Uchiyama I."/>
            <person name="Ito T."/>
            <person name="Fujiyama A."/>
            <person name="Inagaki F."/>
            <person name="Takami H."/>
        </authorList>
    </citation>
    <scope>NUCLEOTIDE SEQUENCE</scope>
    <source>
        <strain evidence="2">Expedition CK06-06</strain>
    </source>
</reference>
<feature type="non-terminal residue" evidence="2">
    <location>
        <position position="1"/>
    </location>
</feature>
<dbReference type="EMBL" id="BARW01001570">
    <property type="protein sequence ID" value="GAI61192.1"/>
    <property type="molecule type" value="Genomic_DNA"/>
</dbReference>
<evidence type="ECO:0000256" key="1">
    <source>
        <dbReference type="SAM" id="Coils"/>
    </source>
</evidence>
<comment type="caution">
    <text evidence="2">The sequence shown here is derived from an EMBL/GenBank/DDBJ whole genome shotgun (WGS) entry which is preliminary data.</text>
</comment>
<name>X1PY29_9ZZZZ</name>
<proteinExistence type="predicted"/>
<accession>X1PY29</accession>
<protein>
    <submittedName>
        <fullName evidence="2">Uncharacterized protein</fullName>
    </submittedName>
</protein>
<feature type="coiled-coil region" evidence="1">
    <location>
        <begin position="16"/>
        <end position="43"/>
    </location>
</feature>
<gene>
    <name evidence="2" type="ORF">S12H4_04908</name>
</gene>
<evidence type="ECO:0000313" key="2">
    <source>
        <dbReference type="EMBL" id="GAI61192.1"/>
    </source>
</evidence>
<organism evidence="2">
    <name type="scientific">marine sediment metagenome</name>
    <dbReference type="NCBI Taxonomy" id="412755"/>
    <lineage>
        <taxon>unclassified sequences</taxon>
        <taxon>metagenomes</taxon>
        <taxon>ecological metagenomes</taxon>
    </lineage>
</organism>
<keyword evidence="1" id="KW-0175">Coiled coil</keyword>